<evidence type="ECO:0000313" key="3">
    <source>
        <dbReference type="Proteomes" id="UP001156641"/>
    </source>
</evidence>
<dbReference type="RefSeq" id="WP_284258663.1">
    <property type="nucleotide sequence ID" value="NZ_BSOS01000073.1"/>
</dbReference>
<reference evidence="3" key="1">
    <citation type="journal article" date="2019" name="Int. J. Syst. Evol. Microbiol.">
        <title>The Global Catalogue of Microorganisms (GCM) 10K type strain sequencing project: providing services to taxonomists for standard genome sequencing and annotation.</title>
        <authorList>
            <consortium name="The Broad Institute Genomics Platform"/>
            <consortium name="The Broad Institute Genome Sequencing Center for Infectious Disease"/>
            <person name="Wu L."/>
            <person name="Ma J."/>
        </authorList>
    </citation>
    <scope>NUCLEOTIDE SEQUENCE [LARGE SCALE GENOMIC DNA]</scope>
    <source>
        <strain evidence="3">NBRC 112502</strain>
    </source>
</reference>
<organism evidence="2 3">
    <name type="scientific">Acidocella aquatica</name>
    <dbReference type="NCBI Taxonomy" id="1922313"/>
    <lineage>
        <taxon>Bacteria</taxon>
        <taxon>Pseudomonadati</taxon>
        <taxon>Pseudomonadota</taxon>
        <taxon>Alphaproteobacteria</taxon>
        <taxon>Acetobacterales</taxon>
        <taxon>Acidocellaceae</taxon>
        <taxon>Acidocella</taxon>
    </lineage>
</organism>
<dbReference type="InterPro" id="IPR019291">
    <property type="entry name" value="Host_attachment_protein"/>
</dbReference>
<gene>
    <name evidence="2" type="ORF">GCM10010909_25580</name>
</gene>
<feature type="region of interest" description="Disordered" evidence="1">
    <location>
        <begin position="40"/>
        <end position="66"/>
    </location>
</feature>
<keyword evidence="3" id="KW-1185">Reference proteome</keyword>
<dbReference type="Proteomes" id="UP001156641">
    <property type="component" value="Unassembled WGS sequence"/>
</dbReference>
<evidence type="ECO:0000256" key="1">
    <source>
        <dbReference type="SAM" id="MobiDB-lite"/>
    </source>
</evidence>
<proteinExistence type="predicted"/>
<comment type="caution">
    <text evidence="2">The sequence shown here is derived from an EMBL/GenBank/DDBJ whole genome shotgun (WGS) entry which is preliminary data.</text>
</comment>
<sequence length="155" mass="16847">MPHYLRILIVVADGEHARFIRTKEDNALYTEVALNSSEAHKRSSDLGSDQPGASFHSGSSAHHGIAPEHDLHDLAKEKFARHVAHQINGAAKAETFDELVIAAPAHTLQAIRAALDSAASGRIIGTLAKDLVKTPDHELLPHLTEWVRPVDRSGH</sequence>
<evidence type="ECO:0000313" key="2">
    <source>
        <dbReference type="EMBL" id="GLR67877.1"/>
    </source>
</evidence>
<name>A0ABQ6A832_9PROT</name>
<dbReference type="EMBL" id="BSOS01000073">
    <property type="protein sequence ID" value="GLR67877.1"/>
    <property type="molecule type" value="Genomic_DNA"/>
</dbReference>
<accession>A0ABQ6A832</accession>
<feature type="compositionally biased region" description="Low complexity" evidence="1">
    <location>
        <begin position="52"/>
        <end position="64"/>
    </location>
</feature>
<dbReference type="Pfam" id="PF10116">
    <property type="entry name" value="Host_attach"/>
    <property type="match status" value="1"/>
</dbReference>
<protein>
    <submittedName>
        <fullName evidence="2">Host attachment protein</fullName>
    </submittedName>
</protein>